<feature type="chain" id="PRO_5018769388" evidence="2">
    <location>
        <begin position="22"/>
        <end position="362"/>
    </location>
</feature>
<keyword evidence="2" id="KW-0732">Signal</keyword>
<organism evidence="3 4">
    <name type="scientific">Pseudomonas fluorescens</name>
    <dbReference type="NCBI Taxonomy" id="294"/>
    <lineage>
        <taxon>Bacteria</taxon>
        <taxon>Pseudomonadati</taxon>
        <taxon>Pseudomonadota</taxon>
        <taxon>Gammaproteobacteria</taxon>
        <taxon>Pseudomonadales</taxon>
        <taxon>Pseudomonadaceae</taxon>
        <taxon>Pseudomonas</taxon>
    </lineage>
</organism>
<evidence type="ECO:0000313" key="3">
    <source>
        <dbReference type="EMBL" id="VEE45007.1"/>
    </source>
</evidence>
<evidence type="ECO:0000313" key="4">
    <source>
        <dbReference type="Proteomes" id="UP000278078"/>
    </source>
</evidence>
<gene>
    <name evidence="3" type="ORF">NCTC10783_00838</name>
</gene>
<dbReference type="Pfam" id="PF07224">
    <property type="entry name" value="Chlorophyllase"/>
    <property type="match status" value="1"/>
</dbReference>
<dbReference type="Proteomes" id="UP000278078">
    <property type="component" value="Chromosome"/>
</dbReference>
<name>A0A3S4N5P1_PSEFL</name>
<keyword evidence="3" id="KW-0378">Hydrolase</keyword>
<evidence type="ECO:0000256" key="2">
    <source>
        <dbReference type="SAM" id="SignalP"/>
    </source>
</evidence>
<accession>A0A3S4N5P1</accession>
<proteinExistence type="predicted"/>
<dbReference type="InterPro" id="IPR017395">
    <property type="entry name" value="Chlorophyllase-like"/>
</dbReference>
<dbReference type="SUPFAM" id="SSF53474">
    <property type="entry name" value="alpha/beta-Hydrolases"/>
    <property type="match status" value="1"/>
</dbReference>
<protein>
    <submittedName>
        <fullName evidence="3">Predicted dienelactone hydrolase</fullName>
    </submittedName>
</protein>
<evidence type="ECO:0000256" key="1">
    <source>
        <dbReference type="SAM" id="MobiDB-lite"/>
    </source>
</evidence>
<feature type="compositionally biased region" description="Pro residues" evidence="1">
    <location>
        <begin position="25"/>
        <end position="36"/>
    </location>
</feature>
<dbReference type="InterPro" id="IPR029058">
    <property type="entry name" value="AB_hydrolase_fold"/>
</dbReference>
<feature type="signal peptide" evidence="2">
    <location>
        <begin position="1"/>
        <end position="21"/>
    </location>
</feature>
<dbReference type="PANTHER" id="PTHR33428:SF14">
    <property type="entry name" value="CARBOXYLESTERASE TYPE B DOMAIN-CONTAINING PROTEIN"/>
    <property type="match status" value="1"/>
</dbReference>
<dbReference type="Gene3D" id="3.40.50.1820">
    <property type="entry name" value="alpha/beta hydrolase"/>
    <property type="match status" value="1"/>
</dbReference>
<feature type="region of interest" description="Disordered" evidence="1">
    <location>
        <begin position="22"/>
        <end position="44"/>
    </location>
</feature>
<dbReference type="PANTHER" id="PTHR33428">
    <property type="entry name" value="CHLOROPHYLLASE-2, CHLOROPLASTIC"/>
    <property type="match status" value="1"/>
</dbReference>
<dbReference type="AlphaFoldDB" id="A0A3S4N5P1"/>
<dbReference type="EMBL" id="LR134300">
    <property type="protein sequence ID" value="VEE45007.1"/>
    <property type="molecule type" value="Genomic_DNA"/>
</dbReference>
<sequence>MRFRTLYLVLCGLLLGHAATAAEPPTAPTPPTPPTQPAEGPGGADYRHASVHQWHFGEGAREYWVFTPEQPVPGNAPLVIFLHGWSVMQPDLYRAWIDHIVRRGMVVVYPRYQPDLKTPNADFLDNAAGALGDALRRLQAGELGVRPRLNQVAYLGHSAGGLLAANLAAASERLKLPAAKALMVVEPGKSQGKRWDGVAQERLSGLAKGTLLLAVCGDEDSHVACTDAKRIYRQSRHIPPSDKNLLLLRSDRHGAPPLLANHAAPTAPVFGPQYPKEEDSDWLLDRVEKRLEVQQAEGRYTGHDPLVIDALDWYGTWKLFDGLTDAAFYNRNRQYALGATPEQTGMGQWSDGTPVKPIKVLK</sequence>
<reference evidence="3 4" key="1">
    <citation type="submission" date="2018-12" db="EMBL/GenBank/DDBJ databases">
        <authorList>
            <consortium name="Pathogen Informatics"/>
        </authorList>
    </citation>
    <scope>NUCLEOTIDE SEQUENCE [LARGE SCALE GENOMIC DNA]</scope>
    <source>
        <strain evidence="3 4">NCTC10783</strain>
    </source>
</reference>
<dbReference type="GO" id="GO:0016787">
    <property type="term" value="F:hydrolase activity"/>
    <property type="evidence" value="ECO:0007669"/>
    <property type="project" value="UniProtKB-KW"/>
</dbReference>